<evidence type="ECO:0000313" key="4">
    <source>
        <dbReference type="Proteomes" id="UP000708298"/>
    </source>
</evidence>
<dbReference type="AlphaFoldDB" id="A0A963YU27"/>
<dbReference type="PANTHER" id="PTHR43540">
    <property type="entry name" value="PEROXYUREIDOACRYLATE/UREIDOACRYLATE AMIDOHYDROLASE-RELATED"/>
    <property type="match status" value="1"/>
</dbReference>
<dbReference type="Pfam" id="PF00857">
    <property type="entry name" value="Isochorismatase"/>
    <property type="match status" value="1"/>
</dbReference>
<organism evidence="3 4">
    <name type="scientific">Acidisoma silvae</name>
    <dbReference type="NCBI Taxonomy" id="2802396"/>
    <lineage>
        <taxon>Bacteria</taxon>
        <taxon>Pseudomonadati</taxon>
        <taxon>Pseudomonadota</taxon>
        <taxon>Alphaproteobacteria</taxon>
        <taxon>Acetobacterales</taxon>
        <taxon>Acidocellaceae</taxon>
        <taxon>Acidisoma</taxon>
    </lineage>
</organism>
<sequence length="186" mass="20006">MEDKVPQALDEWLLVIDMQRVFADPPSPWASPDFYRALPQVRRLVAAYRGRVILTRYVAPIPPHGAWIPYFQEFPAVLRGEADAIWDLSLPAGEGALVETRATFSKWDARMADLVGPDSRIAVCGVATECCVLGTVLGAVDDGRFVRVVTDACAGGAPGGHDRTLDILAGFAPMVSLVTTAAVLEG</sequence>
<dbReference type="CDD" id="cd00431">
    <property type="entry name" value="cysteine_hydrolases"/>
    <property type="match status" value="1"/>
</dbReference>
<dbReference type="SUPFAM" id="SSF52499">
    <property type="entry name" value="Isochorismatase-like hydrolases"/>
    <property type="match status" value="1"/>
</dbReference>
<evidence type="ECO:0000313" key="3">
    <source>
        <dbReference type="EMBL" id="MCB8876714.1"/>
    </source>
</evidence>
<accession>A0A963YU27</accession>
<dbReference type="EMBL" id="JAESVB010000007">
    <property type="protein sequence ID" value="MCB8876714.1"/>
    <property type="molecule type" value="Genomic_DNA"/>
</dbReference>
<evidence type="ECO:0000259" key="2">
    <source>
        <dbReference type="Pfam" id="PF00857"/>
    </source>
</evidence>
<dbReference type="Proteomes" id="UP000708298">
    <property type="component" value="Unassembled WGS sequence"/>
</dbReference>
<keyword evidence="1 3" id="KW-0378">Hydrolase</keyword>
<gene>
    <name evidence="3" type="ORF">ASILVAE211_16100</name>
</gene>
<keyword evidence="4" id="KW-1185">Reference proteome</keyword>
<dbReference type="Gene3D" id="3.40.50.850">
    <property type="entry name" value="Isochorismatase-like"/>
    <property type="match status" value="1"/>
</dbReference>
<dbReference type="RefSeq" id="WP_227322372.1">
    <property type="nucleotide sequence ID" value="NZ_JAESVB010000007.1"/>
</dbReference>
<reference evidence="3" key="1">
    <citation type="journal article" date="2021" name="Microorganisms">
        <title>Acidisoma silvae sp. nov. and Acidisomacellulosilytica sp. nov., Two Acidophilic Bacteria Isolated from Decaying Wood, Hydrolyzing Cellulose and Producing Poly-3-hydroxybutyrate.</title>
        <authorList>
            <person name="Mieszkin S."/>
            <person name="Pouder E."/>
            <person name="Uroz S."/>
            <person name="Simon-Colin C."/>
            <person name="Alain K."/>
        </authorList>
    </citation>
    <scope>NUCLEOTIDE SEQUENCE</scope>
    <source>
        <strain evidence="3">HW T2.11</strain>
    </source>
</reference>
<feature type="domain" description="Isochorismatase-like" evidence="2">
    <location>
        <begin position="12"/>
        <end position="175"/>
    </location>
</feature>
<dbReference type="InterPro" id="IPR036380">
    <property type="entry name" value="Isochorismatase-like_sf"/>
</dbReference>
<proteinExistence type="predicted"/>
<dbReference type="InterPro" id="IPR000868">
    <property type="entry name" value="Isochorismatase-like_dom"/>
</dbReference>
<evidence type="ECO:0000256" key="1">
    <source>
        <dbReference type="ARBA" id="ARBA00022801"/>
    </source>
</evidence>
<dbReference type="InterPro" id="IPR050272">
    <property type="entry name" value="Isochorismatase-like_hydrls"/>
</dbReference>
<name>A0A963YU27_9PROT</name>
<dbReference type="GO" id="GO:0016787">
    <property type="term" value="F:hydrolase activity"/>
    <property type="evidence" value="ECO:0007669"/>
    <property type="project" value="UniProtKB-KW"/>
</dbReference>
<protein>
    <submittedName>
        <fullName evidence="3">Cysteine hydrolase</fullName>
    </submittedName>
</protein>
<reference evidence="3" key="2">
    <citation type="submission" date="2021-01" db="EMBL/GenBank/DDBJ databases">
        <authorList>
            <person name="Mieszkin S."/>
            <person name="Pouder E."/>
            <person name="Alain K."/>
        </authorList>
    </citation>
    <scope>NUCLEOTIDE SEQUENCE</scope>
    <source>
        <strain evidence="3">HW T2.11</strain>
    </source>
</reference>
<comment type="caution">
    <text evidence="3">The sequence shown here is derived from an EMBL/GenBank/DDBJ whole genome shotgun (WGS) entry which is preliminary data.</text>
</comment>